<dbReference type="OrthoDB" id="1847777at2759"/>
<dbReference type="eggNOG" id="ENOG502S7KC">
    <property type="taxonomic scope" value="Eukaryota"/>
</dbReference>
<keyword evidence="3" id="KW-1185">Reference proteome</keyword>
<reference evidence="3" key="1">
    <citation type="submission" date="2013-01" db="EMBL/GenBank/DDBJ databases">
        <title>Draft Genome Sequence of a Mulberry Tree, Morus notabilis C.K. Schneid.</title>
        <authorList>
            <person name="He N."/>
            <person name="Zhao S."/>
        </authorList>
    </citation>
    <scope>NUCLEOTIDE SEQUENCE</scope>
</reference>
<proteinExistence type="predicted"/>
<dbReference type="PANTHER" id="PTHR36019">
    <property type="entry name" value="PLANT/PROTEIN"/>
    <property type="match status" value="1"/>
</dbReference>
<sequence length="120" mass="13859">MSLSCLTCQVLERTNSNCERDYGAEMYSYKRLFRLEVHQKSWSGNLGQPPSNDDETTSESMAVARKEGKKLGHRRLHNTGALACEGTAEPRLVRSCGMRRDWSFENLRERKENNKKGRIY</sequence>
<feature type="region of interest" description="Disordered" evidence="1">
    <location>
        <begin position="42"/>
        <end position="72"/>
    </location>
</feature>
<evidence type="ECO:0000313" key="3">
    <source>
        <dbReference type="Proteomes" id="UP000030645"/>
    </source>
</evidence>
<dbReference type="AlphaFoldDB" id="W9SCP9"/>
<protein>
    <submittedName>
        <fullName evidence="2">Uncharacterized protein</fullName>
    </submittedName>
</protein>
<gene>
    <name evidence="2" type="ORF">L484_023251</name>
</gene>
<accession>W9SCP9</accession>
<organism evidence="2 3">
    <name type="scientific">Morus notabilis</name>
    <dbReference type="NCBI Taxonomy" id="981085"/>
    <lineage>
        <taxon>Eukaryota</taxon>
        <taxon>Viridiplantae</taxon>
        <taxon>Streptophyta</taxon>
        <taxon>Embryophyta</taxon>
        <taxon>Tracheophyta</taxon>
        <taxon>Spermatophyta</taxon>
        <taxon>Magnoliopsida</taxon>
        <taxon>eudicotyledons</taxon>
        <taxon>Gunneridae</taxon>
        <taxon>Pentapetalae</taxon>
        <taxon>rosids</taxon>
        <taxon>fabids</taxon>
        <taxon>Rosales</taxon>
        <taxon>Moraceae</taxon>
        <taxon>Moreae</taxon>
        <taxon>Morus</taxon>
    </lineage>
</organism>
<dbReference type="KEGG" id="mnt:21406021"/>
<name>W9SCP9_9ROSA</name>
<dbReference type="Proteomes" id="UP000030645">
    <property type="component" value="Unassembled WGS sequence"/>
</dbReference>
<evidence type="ECO:0000313" key="2">
    <source>
        <dbReference type="EMBL" id="EXB99721.1"/>
    </source>
</evidence>
<evidence type="ECO:0000256" key="1">
    <source>
        <dbReference type="SAM" id="MobiDB-lite"/>
    </source>
</evidence>
<dbReference type="EMBL" id="KE345304">
    <property type="protein sequence ID" value="EXB99721.1"/>
    <property type="molecule type" value="Genomic_DNA"/>
</dbReference>
<dbReference type="PANTHER" id="PTHR36019:SF3">
    <property type="entry name" value="PLANT_PROTEIN"/>
    <property type="match status" value="1"/>
</dbReference>
<feature type="compositionally biased region" description="Polar residues" evidence="1">
    <location>
        <begin position="42"/>
        <end position="51"/>
    </location>
</feature>